<reference evidence="2 3" key="1">
    <citation type="submission" date="2019-02" db="EMBL/GenBank/DDBJ databases">
        <title>Genomic Encyclopedia of Type Strains, Phase IV (KMG-IV): sequencing the most valuable type-strain genomes for metagenomic binning, comparative biology and taxonomic classification.</title>
        <authorList>
            <person name="Goeker M."/>
        </authorList>
    </citation>
    <scope>NUCLEOTIDE SEQUENCE [LARGE SCALE GENOMIC DNA]</scope>
    <source>
        <strain evidence="2 3">DSM 29486</strain>
    </source>
</reference>
<keyword evidence="3" id="KW-1185">Reference proteome</keyword>
<protein>
    <submittedName>
        <fullName evidence="2">Type II secretory pathway pseudopilin PulG</fullName>
    </submittedName>
</protein>
<sequence>MMKNKRTRSSGFTTVELIVVLVILVILLSASVAGLLSWQKYSAFKRNNEYAKSLFTAAQSALTHYKVSGKLEDLRKTVSVPENLVGNEIAGDYSGRLYCLEVQKDQENLKDSQLYQLLQDYVYDKSIFNAAIRVEFDPADGVVYSVCYSDRAQSFDESTKDGSGGVMGVALSNRVESVRKDIILGYYSSDLSERAPVSYGKPAVNTVRLINGETLMLTWKMSGTFQYRTGEFTYGVNIFNEDNKLLMSFLLNQDDASRLLAEDAAVRGLTTRVTIYQEDGGSREIDCRFDGYVDSDYQICLILDAMDLEAAEILGTASAPDDYLNTYSIQRFGVSLDQKLYAKVQASGSGYKASSWKASNLEDGQVAARSGSNYEIRYARHLFNIRFLEQPGEAKQYLQTASFAWGGTDGVTEAGLVYDRQEKTQGAAFPPISSLETGSSYIGKKNCSIEAMVLRGDSGEEGVGIFRRNLGSINSLILQDVSVSAEGSDYVGTLCGENLGGLNQITVTGGKIAGKDYVGGIAGSDERRPDSGNVLEYSGLSSEAAVSGKNYVGGILGRTVNARIEDSYHAGSIEAELYGGGIAGWGDALVLDGCESSGSAEMPESPDQLKGTYIGGLVGYLRSGSVESCTTLGGYISGESFVGGMAGYFAGEGGSAVLGADSVQKNYAVVLAARYAGGITGAQAVLSSEGLALSDGLDAELKNFENYGMVAATEACAGGITGFNAGRIVDCSTDVDTTSVAAEELFKQLEGWNTGSMIGGVAGYNNGTVLRTDAGSASDNVLVSGADQVGGLIGFNDTEGKLENCTLEGGYIQGTRGVGGLIGLNCSAGFVHTEIQAKANLVRGEDYVGGLIGLNLLGLKEDGQILLSTDNFLGTVEAAGSFAGGFIGYNLIAAETEDLYAMSRLILSAAGSDEAVEAGRAAAGGFTLTVGGAEKTKNELKLVSGKTYVGGLIGYNAENSRLVIQNVENRTAVSASGTVDSTEQTCLGQAVNYSYAGGIIGMVEKNTTVDGCSNSDTAVLDSEGTYTGGITEKNLGVIQNCTVRQMGTPQSNYLGGLAGRNEGKIANCTLDETVTGSAVTGGFTAENYGMIEKCSGSGAVYGYNSYIGGLAGYQGDSGSIRDCSGLQVRVIAGSAVKVGGVVGCSQGELNRLELAPGSEVYGGDQVGGIAGALDAQPGQTAAASELSGKMTVTAEYGAAGGLIGSVSETAAAEITSCSFSGSVLSKQKDAGGVLPYCYDTVVIRGCSVESAPAAPNGYSGGIAAVNRGRVFECTVRNAAFSKNLVSGGITAENTGILRDCVTGEGVSVTAQLYAGGVAGLNGGTISGCTAGTKNNSVQVVSGQDGSWAGGAAGLNRKEGTISGGEIYAAVSAGASPANLGGAAGANLGLMENLQLVCSVTAGAQGQEYGAGGAAGTNSGTISGCSVSGNVTVTGLSGNPACVGGIAGRNELAGAVDGCFLGTEKDTEITARYGYTGGAAGFLAGTVRNFHYDRSGVRQDSAYKVAVSVTSDGQAGGLAGYVGQKGYLEHSANSGNWTVTSAGTTDGAVGGIAGYSISEKGMKDLSNYASVKKTTTNSAGGIVGRIENATSSGWVIENCINYGEVWAPERAGGILGQWKYRGGKFLNCANYGKVTSSGNIAGGIIAMMYQYQAGDIFEIEGCLNFGVVTAGSKSGGILGRNSHTSGTNTIWITDCVSVGNMGKSSEAGGIIGSHEGGATTTYITRCRVYGKSASGTMPAGLVGSRGSGTVKSECCFVMQGDNISDPTGKVNQDTGTYYFKSSSWPYSMGNKQLRTEPEGDHYIALNKNKDIVISHLSADPLKNSGKELYDKIDPELQAYYDEYYGHDVMPVPSNVTYSETGSVYQVSWEAPDGNVAVQNYEVQAAVYEDEQMQNLFAQETVRVPGTAQSAQIPVREEWIGKYMVIEVRSASGVYVSEWGQCAGCPVLIQEPLPVPKIHLELESGDQYSCILENAGDYQPDTEITVRFGGNSKTFQAGEAGDKEKTRVSGTGTASNISYISFYASRTENNRTRKSSTEGYQGLPCKLAGQASAAGIALKGFTGTTLSDLGFRVNISNAKGQLYYRADVLLPDEELGISVSAASGIAKVFAGSSAVMQVSDLPQDMLEQMVREGKTSAVVQAYIWSDQANMCYYGQMEPFAAGLTAEEVRGYAEIWTDGNRTALKPGYVVEKAGDGSYSLRYAAILAESSYGNQRKVQNVSLPARLPAPVLDETYGTEEGSYLFRWDQEGADSSARYDAVLTGFTLDGTEVQLAELKNTAERSISVGNSGWNYKEVVLRVTRRGTLNSDGTTYRLGLSSDNEENPYRFYLQLDSIPQPRVVHDGDLNQLNYNVTWSLIEDELQRRDLDHYEIHVKAGDEDLILGKLRGEEAEKLLEEGRHTAVLKISLDDDVFDSGAKVEISVLAVAKEIHQDTVYVTSAPGGAYKLTIPQRLPQPQTGWLSFTASDGTELTEETVLAIDEFEKDGFKLQLASDNIERGTYVLEGGIYDSPLADGEPSGELLEEITLSSMTGNTLSKALRYFRGLSSDWAGSWLVVRLRASSSSQIGSHWSDYAQFRLPKIRMADPDWEAEAFEEELTAEVTRQDGTPGEAELEIYRQALIWTADEKVKEYVAWLTALDYGDEDGYEQSGGDYKLTVDTETDKVTGPQWNEEEKKWEDVQKDFEALEDLKDGTRVWEVSFEGFGYHFDGRLDAGETFTLDCSQVRLRKLEDKEGNIRYLLILPDILSWGEPGMDADDSGMAYTGSATLQALTGTQEAYMSSLRNQWHRRIDEDGKTDWDFRLLEQDALILEELKDEKYQIWKVKKEELPAKLNGGTE</sequence>
<evidence type="ECO:0000313" key="2">
    <source>
        <dbReference type="EMBL" id="RZT02299.1"/>
    </source>
</evidence>
<proteinExistence type="predicted"/>
<name>A0A4Q7PMX9_9FIRM</name>
<gene>
    <name evidence="2" type="ORF">EV209_0410</name>
</gene>
<comment type="caution">
    <text evidence="2">The sequence shown here is derived from an EMBL/GenBank/DDBJ whole genome shotgun (WGS) entry which is preliminary data.</text>
</comment>
<dbReference type="EMBL" id="SGXF01000001">
    <property type="protein sequence ID" value="RZT02299.1"/>
    <property type="molecule type" value="Genomic_DNA"/>
</dbReference>
<dbReference type="Proteomes" id="UP000292927">
    <property type="component" value="Unassembled WGS sequence"/>
</dbReference>
<dbReference type="PROSITE" id="PS00409">
    <property type="entry name" value="PROKAR_NTER_METHYL"/>
    <property type="match status" value="1"/>
</dbReference>
<dbReference type="Gene3D" id="2.160.20.110">
    <property type="match status" value="7"/>
</dbReference>
<dbReference type="Pfam" id="PF07581">
    <property type="entry name" value="Glug"/>
    <property type="match status" value="1"/>
</dbReference>
<accession>A0A4Q7PMX9</accession>
<evidence type="ECO:0000313" key="3">
    <source>
        <dbReference type="Proteomes" id="UP000292927"/>
    </source>
</evidence>
<feature type="domain" description="GLUG" evidence="1">
    <location>
        <begin position="1051"/>
        <end position="1075"/>
    </location>
</feature>
<evidence type="ECO:0000259" key="1">
    <source>
        <dbReference type="Pfam" id="PF07581"/>
    </source>
</evidence>
<organism evidence="2 3">
    <name type="scientific">Cuneatibacter caecimuris</name>
    <dbReference type="NCBI Taxonomy" id="1796618"/>
    <lineage>
        <taxon>Bacteria</taxon>
        <taxon>Bacillati</taxon>
        <taxon>Bacillota</taxon>
        <taxon>Clostridia</taxon>
        <taxon>Lachnospirales</taxon>
        <taxon>Lachnospiraceae</taxon>
        <taxon>Cuneatibacter</taxon>
    </lineage>
</organism>
<dbReference type="InterPro" id="IPR011493">
    <property type="entry name" value="GLUG"/>
</dbReference>
<dbReference type="OrthoDB" id="2065929at2"/>
<dbReference type="InterPro" id="IPR012902">
    <property type="entry name" value="N_methyl_site"/>
</dbReference>